<dbReference type="Pfam" id="PF00455">
    <property type="entry name" value="DeoRC"/>
    <property type="match status" value="1"/>
</dbReference>
<keyword evidence="2" id="KW-0238">DNA-binding</keyword>
<dbReference type="AlphaFoldDB" id="A0A3Q9KZX2"/>
<dbReference type="EMBL" id="CP029078">
    <property type="protein sequence ID" value="QCN90308.1"/>
    <property type="molecule type" value="Genomic_DNA"/>
</dbReference>
<gene>
    <name evidence="6" type="ORF">DDJ31_00635</name>
    <name evidence="5" type="ORF">ELQ87_38600</name>
</gene>
<dbReference type="RefSeq" id="WP_127182274.1">
    <property type="nucleotide sequence ID" value="NZ_CP029078.1"/>
</dbReference>
<dbReference type="InterPro" id="IPR050313">
    <property type="entry name" value="Carb_Metab_HTH_regulators"/>
</dbReference>
<keyword evidence="3" id="KW-0804">Transcription</keyword>
<organism evidence="5 7">
    <name type="scientific">Streptomyces griseoviridis</name>
    <dbReference type="NCBI Taxonomy" id="45398"/>
    <lineage>
        <taxon>Bacteria</taxon>
        <taxon>Bacillati</taxon>
        <taxon>Actinomycetota</taxon>
        <taxon>Actinomycetes</taxon>
        <taxon>Kitasatosporales</taxon>
        <taxon>Streptomycetaceae</taxon>
        <taxon>Streptomyces</taxon>
    </lineage>
</organism>
<dbReference type="OrthoDB" id="7688673at2"/>
<keyword evidence="8" id="KW-1185">Reference proteome</keyword>
<dbReference type="PROSITE" id="PS51000">
    <property type="entry name" value="HTH_DEOR_2"/>
    <property type="match status" value="1"/>
</dbReference>
<evidence type="ECO:0000313" key="8">
    <source>
        <dbReference type="Proteomes" id="UP000501753"/>
    </source>
</evidence>
<dbReference type="InterPro" id="IPR001034">
    <property type="entry name" value="DeoR_HTH"/>
</dbReference>
<dbReference type="Proteomes" id="UP000271291">
    <property type="component" value="Chromosome"/>
</dbReference>
<dbReference type="PRINTS" id="PR00037">
    <property type="entry name" value="HTHLACR"/>
</dbReference>
<evidence type="ECO:0000313" key="6">
    <source>
        <dbReference type="EMBL" id="QCN90308.1"/>
    </source>
</evidence>
<dbReference type="PROSITE" id="PS00894">
    <property type="entry name" value="HTH_DEOR_1"/>
    <property type="match status" value="1"/>
</dbReference>
<dbReference type="GO" id="GO:0003700">
    <property type="term" value="F:DNA-binding transcription factor activity"/>
    <property type="evidence" value="ECO:0007669"/>
    <property type="project" value="InterPro"/>
</dbReference>
<evidence type="ECO:0000313" key="7">
    <source>
        <dbReference type="Proteomes" id="UP000271291"/>
    </source>
</evidence>
<accession>A0A3Q9KZX2</accession>
<dbReference type="Pfam" id="PF08220">
    <property type="entry name" value="HTH_DeoR"/>
    <property type="match status" value="1"/>
</dbReference>
<dbReference type="GO" id="GO:0003677">
    <property type="term" value="F:DNA binding"/>
    <property type="evidence" value="ECO:0007669"/>
    <property type="project" value="UniProtKB-KW"/>
</dbReference>
<reference evidence="6 8" key="1">
    <citation type="submission" date="2018-04" db="EMBL/GenBank/DDBJ databases">
        <title>Complete genome sequences of Streptomyces griseoviridis K61 and characterization of antagonistic properties of biological control agents.</title>
        <authorList>
            <person name="Mariita R.M."/>
            <person name="Sello J.K."/>
        </authorList>
    </citation>
    <scope>NUCLEOTIDE SEQUENCE [LARGE SCALE GENOMIC DNA]</scope>
    <source>
        <strain evidence="6 8">K61</strain>
    </source>
</reference>
<dbReference type="InterPro" id="IPR036390">
    <property type="entry name" value="WH_DNA-bd_sf"/>
</dbReference>
<dbReference type="InterPro" id="IPR037171">
    <property type="entry name" value="NagB/RpiA_transferase-like"/>
</dbReference>
<dbReference type="SUPFAM" id="SSF100950">
    <property type="entry name" value="NagB/RpiA/CoA transferase-like"/>
    <property type="match status" value="1"/>
</dbReference>
<dbReference type="PANTHER" id="PTHR30363:SF44">
    <property type="entry name" value="AGA OPERON TRANSCRIPTIONAL REPRESSOR-RELATED"/>
    <property type="match status" value="1"/>
</dbReference>
<dbReference type="SUPFAM" id="SSF46785">
    <property type="entry name" value="Winged helix' DNA-binding domain"/>
    <property type="match status" value="1"/>
</dbReference>
<evidence type="ECO:0000256" key="1">
    <source>
        <dbReference type="ARBA" id="ARBA00023015"/>
    </source>
</evidence>
<keyword evidence="1" id="KW-0805">Transcription regulation</keyword>
<dbReference type="Proteomes" id="UP000501753">
    <property type="component" value="Chromosome"/>
</dbReference>
<dbReference type="SMART" id="SM00420">
    <property type="entry name" value="HTH_DEOR"/>
    <property type="match status" value="1"/>
</dbReference>
<evidence type="ECO:0000313" key="5">
    <source>
        <dbReference type="EMBL" id="AZS89505.1"/>
    </source>
</evidence>
<reference evidence="5 7" key="2">
    <citation type="submission" date="2018-12" db="EMBL/GenBank/DDBJ databases">
        <title>Streptomyces griseoviridis F1-27 complete genome.</title>
        <authorList>
            <person name="Mariita R.M."/>
            <person name="Sello J.K."/>
        </authorList>
    </citation>
    <scope>NUCLEOTIDE SEQUENCE [LARGE SCALE GENOMIC DNA]</scope>
    <source>
        <strain evidence="5 7">F1-27</strain>
    </source>
</reference>
<protein>
    <submittedName>
        <fullName evidence="6">Alkaline phosphatase</fullName>
    </submittedName>
    <submittedName>
        <fullName evidence="5">DeoR/GlpR transcriptional regulator</fullName>
    </submittedName>
</protein>
<name>A0A3Q9KZX2_STRGD</name>
<evidence type="ECO:0000259" key="4">
    <source>
        <dbReference type="PROSITE" id="PS51000"/>
    </source>
</evidence>
<feature type="domain" description="HTH deoR-type" evidence="4">
    <location>
        <begin position="3"/>
        <end position="58"/>
    </location>
</feature>
<dbReference type="KEGG" id="sgd:ELQ87_38600"/>
<dbReference type="PANTHER" id="PTHR30363">
    <property type="entry name" value="HTH-TYPE TRANSCRIPTIONAL REGULATOR SRLR-RELATED"/>
    <property type="match status" value="1"/>
</dbReference>
<proteinExistence type="predicted"/>
<evidence type="ECO:0000256" key="3">
    <source>
        <dbReference type="ARBA" id="ARBA00023163"/>
    </source>
</evidence>
<dbReference type="InterPro" id="IPR018356">
    <property type="entry name" value="Tscrpt_reg_HTH_DeoR_CS"/>
</dbReference>
<dbReference type="InterPro" id="IPR014036">
    <property type="entry name" value="DeoR-like_C"/>
</dbReference>
<dbReference type="Gene3D" id="3.40.50.1360">
    <property type="match status" value="1"/>
</dbReference>
<dbReference type="SMART" id="SM01134">
    <property type="entry name" value="DeoRC"/>
    <property type="match status" value="1"/>
</dbReference>
<sequence>MLRTERHSRIVEHVVAQGGANVVELSDLLHVSPATVRRDLQYLDDQRVLRRTHGGAVAGEEYDETPPVRRAGRARAQKRAIAEAAVELIPRGAVVGLTGGTTTAEVARLLAERGPLTIVTNALDIAAQLVPHTEVSLVVVGGHARSRTWELVGPAAEKALAEYHTDVTVLGVDGVSAAHGCTTHDQLEASTNRAFVTSGETVLVVADGSKVGRATFARICPAGDVDHLITDEGARGGGLDAIAAAGVHVTTVPVP</sequence>
<dbReference type="EMBL" id="CP034687">
    <property type="protein sequence ID" value="AZS89505.1"/>
    <property type="molecule type" value="Genomic_DNA"/>
</dbReference>
<evidence type="ECO:0000256" key="2">
    <source>
        <dbReference type="ARBA" id="ARBA00023125"/>
    </source>
</evidence>